<evidence type="ECO:0000259" key="2">
    <source>
        <dbReference type="Pfam" id="PF01408"/>
    </source>
</evidence>
<dbReference type="InterPro" id="IPR055170">
    <property type="entry name" value="GFO_IDH_MocA-like_dom"/>
</dbReference>
<protein>
    <submittedName>
        <fullName evidence="4">Gfo/Idh/MocA family oxidoreductase</fullName>
    </submittedName>
</protein>
<comment type="caution">
    <text evidence="4">The sequence shown here is derived from an EMBL/GenBank/DDBJ whole genome shotgun (WGS) entry which is preliminary data.</text>
</comment>
<dbReference type="PANTHER" id="PTHR43377">
    <property type="entry name" value="BILIVERDIN REDUCTASE A"/>
    <property type="match status" value="1"/>
</dbReference>
<evidence type="ECO:0000313" key="5">
    <source>
        <dbReference type="Proteomes" id="UP000543598"/>
    </source>
</evidence>
<dbReference type="InterPro" id="IPR000683">
    <property type="entry name" value="Gfo/Idh/MocA-like_OxRdtase_N"/>
</dbReference>
<proteinExistence type="predicted"/>
<dbReference type="InterPro" id="IPR036291">
    <property type="entry name" value="NAD(P)-bd_dom_sf"/>
</dbReference>
<sequence>MTKQEPLRIGFVGGGGIAHRHADALARTGSAVVTDVVDLDESRVRWLTSEGASFRRRPEELVGAVDAVYVLTPPRVRRDTIAVLAGAGIPIFSEKPLAATLEDAAAIAEVVRESPVPFMTGFMRRWHTPNRVFRDLVRSGAIGEPVQFFRQRIGRLDVPAGDWRTTPAQLCGVTVESASHDIDLLRWIGGDIVAATGHVDETRPDLPGFDETMGATLRFASGASAVLQVSWQSRVERNVLGVIGTLGTAVLEGSGLWTSSTLTVATADGTTTRAFSPDEADEDGYGGQAEGFVRLVRGEQVDHADAEDGLATVEISTRILRSSAV</sequence>
<dbReference type="EMBL" id="JABEMB010000027">
    <property type="protein sequence ID" value="NNH04946.1"/>
    <property type="molecule type" value="Genomic_DNA"/>
</dbReference>
<name>A0A7Y2PZX3_9MICO</name>
<reference evidence="4 5" key="1">
    <citation type="submission" date="2020-05" db="EMBL/GenBank/DDBJ databases">
        <title>MicrobeNet Type strains.</title>
        <authorList>
            <person name="Nicholson A.C."/>
        </authorList>
    </citation>
    <scope>NUCLEOTIDE SEQUENCE [LARGE SCALE GENOMIC DNA]</scope>
    <source>
        <strain evidence="4 5">JCM 14282</strain>
    </source>
</reference>
<dbReference type="SUPFAM" id="SSF55347">
    <property type="entry name" value="Glyceraldehyde-3-phosphate dehydrogenase-like, C-terminal domain"/>
    <property type="match status" value="1"/>
</dbReference>
<keyword evidence="5" id="KW-1185">Reference proteome</keyword>
<dbReference type="Pfam" id="PF01408">
    <property type="entry name" value="GFO_IDH_MocA"/>
    <property type="match status" value="1"/>
</dbReference>
<evidence type="ECO:0000313" key="4">
    <source>
        <dbReference type="EMBL" id="NNH04946.1"/>
    </source>
</evidence>
<accession>A0A7Y2PZX3</accession>
<dbReference type="RefSeq" id="WP_167036421.1">
    <property type="nucleotide sequence ID" value="NZ_BAAANA010000001.1"/>
</dbReference>
<dbReference type="Pfam" id="PF22725">
    <property type="entry name" value="GFO_IDH_MocA_C3"/>
    <property type="match status" value="1"/>
</dbReference>
<dbReference type="SUPFAM" id="SSF51735">
    <property type="entry name" value="NAD(P)-binding Rossmann-fold domains"/>
    <property type="match status" value="1"/>
</dbReference>
<keyword evidence="1" id="KW-0520">NAD</keyword>
<organism evidence="4 5">
    <name type="scientific">Microbacterium ulmi</name>
    <dbReference type="NCBI Taxonomy" id="179095"/>
    <lineage>
        <taxon>Bacteria</taxon>
        <taxon>Bacillati</taxon>
        <taxon>Actinomycetota</taxon>
        <taxon>Actinomycetes</taxon>
        <taxon>Micrococcales</taxon>
        <taxon>Microbacteriaceae</taxon>
        <taxon>Microbacterium</taxon>
    </lineage>
</organism>
<dbReference type="GO" id="GO:0000166">
    <property type="term" value="F:nucleotide binding"/>
    <property type="evidence" value="ECO:0007669"/>
    <property type="project" value="InterPro"/>
</dbReference>
<dbReference type="Gene3D" id="3.30.360.10">
    <property type="entry name" value="Dihydrodipicolinate Reductase, domain 2"/>
    <property type="match status" value="1"/>
</dbReference>
<evidence type="ECO:0000256" key="1">
    <source>
        <dbReference type="ARBA" id="ARBA00023027"/>
    </source>
</evidence>
<evidence type="ECO:0000259" key="3">
    <source>
        <dbReference type="Pfam" id="PF22725"/>
    </source>
</evidence>
<gene>
    <name evidence="4" type="ORF">HLA99_13930</name>
</gene>
<feature type="domain" description="GFO/IDH/MocA-like oxidoreductase" evidence="3">
    <location>
        <begin position="133"/>
        <end position="249"/>
    </location>
</feature>
<dbReference type="Proteomes" id="UP000543598">
    <property type="component" value="Unassembled WGS sequence"/>
</dbReference>
<dbReference type="InterPro" id="IPR051450">
    <property type="entry name" value="Gfo/Idh/MocA_Oxidoreductases"/>
</dbReference>
<dbReference type="AlphaFoldDB" id="A0A7Y2PZX3"/>
<dbReference type="Gene3D" id="3.40.50.720">
    <property type="entry name" value="NAD(P)-binding Rossmann-like Domain"/>
    <property type="match status" value="1"/>
</dbReference>
<dbReference type="PANTHER" id="PTHR43377:SF1">
    <property type="entry name" value="BILIVERDIN REDUCTASE A"/>
    <property type="match status" value="1"/>
</dbReference>
<feature type="domain" description="Gfo/Idh/MocA-like oxidoreductase N-terminal" evidence="2">
    <location>
        <begin position="7"/>
        <end position="122"/>
    </location>
</feature>